<keyword evidence="3" id="KW-0175">Coiled coil</keyword>
<evidence type="ECO:0000259" key="6">
    <source>
        <dbReference type="PROSITE" id="PS51718"/>
    </source>
</evidence>
<dbReference type="Proteomes" id="UP000799438">
    <property type="component" value="Unassembled WGS sequence"/>
</dbReference>
<evidence type="ECO:0000256" key="4">
    <source>
        <dbReference type="SAM" id="MobiDB-lite"/>
    </source>
</evidence>
<dbReference type="GeneID" id="54300179"/>
<dbReference type="Gene3D" id="1.20.120.1240">
    <property type="entry name" value="Dynamin, middle domain"/>
    <property type="match status" value="1"/>
</dbReference>
<reference evidence="7" key="1">
    <citation type="journal article" date="2020" name="Stud. Mycol.">
        <title>101 Dothideomycetes genomes: a test case for predicting lifestyles and emergence of pathogens.</title>
        <authorList>
            <person name="Haridas S."/>
            <person name="Albert R."/>
            <person name="Binder M."/>
            <person name="Bloem J."/>
            <person name="Labutti K."/>
            <person name="Salamov A."/>
            <person name="Andreopoulos B."/>
            <person name="Baker S."/>
            <person name="Barry K."/>
            <person name="Bills G."/>
            <person name="Bluhm B."/>
            <person name="Cannon C."/>
            <person name="Castanera R."/>
            <person name="Culley D."/>
            <person name="Daum C."/>
            <person name="Ezra D."/>
            <person name="Gonzalez J."/>
            <person name="Henrissat B."/>
            <person name="Kuo A."/>
            <person name="Liang C."/>
            <person name="Lipzen A."/>
            <person name="Lutzoni F."/>
            <person name="Magnuson J."/>
            <person name="Mondo S."/>
            <person name="Nolan M."/>
            <person name="Ohm R."/>
            <person name="Pangilinan J."/>
            <person name="Park H.-J."/>
            <person name="Ramirez L."/>
            <person name="Alfaro M."/>
            <person name="Sun H."/>
            <person name="Tritt A."/>
            <person name="Yoshinaga Y."/>
            <person name="Zwiers L.-H."/>
            <person name="Turgeon B."/>
            <person name="Goodwin S."/>
            <person name="Spatafora J."/>
            <person name="Crous P."/>
            <person name="Grigoriev I."/>
        </authorList>
    </citation>
    <scope>NUCLEOTIDE SEQUENCE</scope>
    <source>
        <strain evidence="7">CBS 121167</strain>
    </source>
</reference>
<dbReference type="GO" id="GO:0005737">
    <property type="term" value="C:cytoplasm"/>
    <property type="evidence" value="ECO:0007669"/>
    <property type="project" value="TreeGrafter"/>
</dbReference>
<evidence type="ECO:0000256" key="2">
    <source>
        <dbReference type="ARBA" id="ARBA00023134"/>
    </source>
</evidence>
<dbReference type="InterPro" id="IPR020850">
    <property type="entry name" value="GED_dom"/>
</dbReference>
<feature type="domain" description="Dynamin-type G" evidence="6">
    <location>
        <begin position="109"/>
        <end position="435"/>
    </location>
</feature>
<dbReference type="InterPro" id="IPR001401">
    <property type="entry name" value="Dynamin_GTPase"/>
</dbReference>
<dbReference type="InterPro" id="IPR022812">
    <property type="entry name" value="Dynamin"/>
</dbReference>
<dbReference type="GO" id="GO:0008017">
    <property type="term" value="F:microtubule binding"/>
    <property type="evidence" value="ECO:0007669"/>
    <property type="project" value="TreeGrafter"/>
</dbReference>
<proteinExistence type="predicted"/>
<dbReference type="InterPro" id="IPR030381">
    <property type="entry name" value="G_DYNAMIN_dom"/>
</dbReference>
<evidence type="ECO:0008006" key="9">
    <source>
        <dbReference type="Google" id="ProtNLM"/>
    </source>
</evidence>
<feature type="compositionally biased region" description="Polar residues" evidence="4">
    <location>
        <begin position="21"/>
        <end position="41"/>
    </location>
</feature>
<dbReference type="Gene3D" id="3.40.50.300">
    <property type="entry name" value="P-loop containing nucleotide triphosphate hydrolases"/>
    <property type="match status" value="1"/>
</dbReference>
<dbReference type="OrthoDB" id="5061070at2759"/>
<evidence type="ECO:0000313" key="8">
    <source>
        <dbReference type="Proteomes" id="UP000799438"/>
    </source>
</evidence>
<dbReference type="GO" id="GO:0005874">
    <property type="term" value="C:microtubule"/>
    <property type="evidence" value="ECO:0007669"/>
    <property type="project" value="TreeGrafter"/>
</dbReference>
<dbReference type="PANTHER" id="PTHR11566">
    <property type="entry name" value="DYNAMIN"/>
    <property type="match status" value="1"/>
</dbReference>
<dbReference type="Pfam" id="PF00350">
    <property type="entry name" value="Dynamin_N"/>
    <property type="match status" value="1"/>
</dbReference>
<feature type="region of interest" description="Disordered" evidence="4">
    <location>
        <begin position="531"/>
        <end position="583"/>
    </location>
</feature>
<name>A0A6A6AXX3_9PEZI</name>
<feature type="domain" description="GED" evidence="5">
    <location>
        <begin position="769"/>
        <end position="869"/>
    </location>
</feature>
<dbReference type="RefSeq" id="XP_033391731.1">
    <property type="nucleotide sequence ID" value="XM_033542682.1"/>
</dbReference>
<feature type="compositionally biased region" description="Polar residues" evidence="4">
    <location>
        <begin position="890"/>
        <end position="914"/>
    </location>
</feature>
<dbReference type="CDD" id="cd08771">
    <property type="entry name" value="DLP_1"/>
    <property type="match status" value="1"/>
</dbReference>
<dbReference type="GO" id="GO:0031623">
    <property type="term" value="P:receptor internalization"/>
    <property type="evidence" value="ECO:0007669"/>
    <property type="project" value="TreeGrafter"/>
</dbReference>
<dbReference type="GO" id="GO:0003924">
    <property type="term" value="F:GTPase activity"/>
    <property type="evidence" value="ECO:0007669"/>
    <property type="project" value="InterPro"/>
</dbReference>
<organism evidence="7 8">
    <name type="scientific">Aplosporella prunicola CBS 121167</name>
    <dbReference type="NCBI Taxonomy" id="1176127"/>
    <lineage>
        <taxon>Eukaryota</taxon>
        <taxon>Fungi</taxon>
        <taxon>Dikarya</taxon>
        <taxon>Ascomycota</taxon>
        <taxon>Pezizomycotina</taxon>
        <taxon>Dothideomycetes</taxon>
        <taxon>Dothideomycetes incertae sedis</taxon>
        <taxon>Botryosphaeriales</taxon>
        <taxon>Aplosporellaceae</taxon>
        <taxon>Aplosporella</taxon>
    </lineage>
</organism>
<dbReference type="PROSITE" id="PS51388">
    <property type="entry name" value="GED"/>
    <property type="match status" value="1"/>
</dbReference>
<dbReference type="PROSITE" id="PS51718">
    <property type="entry name" value="G_DYNAMIN_2"/>
    <property type="match status" value="1"/>
</dbReference>
<dbReference type="InterPro" id="IPR045063">
    <property type="entry name" value="Dynamin_N"/>
</dbReference>
<dbReference type="GO" id="GO:0005525">
    <property type="term" value="F:GTP binding"/>
    <property type="evidence" value="ECO:0007669"/>
    <property type="project" value="InterPro"/>
</dbReference>
<dbReference type="InterPro" id="IPR000375">
    <property type="entry name" value="Dynamin_stalk"/>
</dbReference>
<keyword evidence="2" id="KW-0342">GTP-binding</keyword>
<dbReference type="InterPro" id="IPR027417">
    <property type="entry name" value="P-loop_NTPase"/>
</dbReference>
<feature type="coiled-coil region" evidence="3">
    <location>
        <begin position="844"/>
        <end position="874"/>
    </location>
</feature>
<dbReference type="EMBL" id="ML995538">
    <property type="protein sequence ID" value="KAF2136013.1"/>
    <property type="molecule type" value="Genomic_DNA"/>
</dbReference>
<feature type="compositionally biased region" description="Low complexity" evidence="4">
    <location>
        <begin position="9"/>
        <end position="20"/>
    </location>
</feature>
<gene>
    <name evidence="7" type="ORF">K452DRAFT_303099</name>
</gene>
<evidence type="ECO:0000256" key="3">
    <source>
        <dbReference type="SAM" id="Coils"/>
    </source>
</evidence>
<sequence length="921" mass="102969">MVSLRSGQSRAPSSASRRPAQNSVTQNPVTVGSPTDTNVDADSSPEPMATNFKAEPAPRPRLSTTLADRGRSVTAAPPETQPIDAVGRGIKELVHAINKIEQLGIAKVAGSTPKIVVIGDQSAGKSSVINAISGIQVPRSTGTCTRCPMKITLTADHAPGARWRCEVTLRREYAYMGENVSPDPNEKPPPFYPWLEKDPEVIRFKSVHKKDELQEVIFYAQLATLNPQRDPMSYVSGSQDQTNKVEFSPNLVCLDISAPELPDLAFFDLPGVIAQTEDKSKPYLIKLVKRLVKKYISEANALVLQAVSMEGDIQNSSAAYLANKAGASNRCIGILTKPDRADKGNQGDYVRWLSILQGKLFALGYGYHVVKNPSQQELDQGMTHAEARHQEKAWFQGMYPWRGPEFRAYRDRFGTEHLQEKLSHLLASQILDSLPTIHKRVQDKLAEIDIELSKIPEPPTNDAQRIVHESLGSFISTVTKQLEGELPSNDFRKSWKKRREEFSEALFDQRPKLVYTAASDGEQVFRERAGSIMPNFPGTPQTPAVPGTPRNPQVIDLDSEPDATPSKKRKKRETSYEIRRTASSKPSALNKRFTLEAIRSTLNDLSTSDIPGDIDPKAVNHMRLETLKNWDQPMAAFLDGVLEAIRDTIKKALDATLQAWNTTELYTKTKQLSEDFVQDITHQLHNVYAPRALRLERCKPMTENFASLKSNEEKELEIFQEARWKARTEAYFNNQDRVTGKTTQPADRQKKMVDEHFRKSLGPDPFAREVEAMSKIRGYYTIASTRFVDHLCQSFQADVFEVLRCNLHDELVASLEIYKDDGVKTPQKTCMELLEEDEDRAARRRVLNADREKLDAALKCLQELDEKYQSATNTGMASVSGGVYTNGNASTNGHSSFSGSVQHSLPQSSFNQDTVMDEDTC</sequence>
<dbReference type="SMART" id="SM00053">
    <property type="entry name" value="DYNc"/>
    <property type="match status" value="1"/>
</dbReference>
<dbReference type="Pfam" id="PF01031">
    <property type="entry name" value="Dynamin_M"/>
    <property type="match status" value="1"/>
</dbReference>
<feature type="region of interest" description="Disordered" evidence="4">
    <location>
        <begin position="1"/>
        <end position="83"/>
    </location>
</feature>
<dbReference type="PANTHER" id="PTHR11566:SF131">
    <property type="entry name" value="GTPASE, PUTATIVE (AFU_ORTHOLOGUE AFUA_6G07630)-RELATED"/>
    <property type="match status" value="1"/>
</dbReference>
<dbReference type="GO" id="GO:0005886">
    <property type="term" value="C:plasma membrane"/>
    <property type="evidence" value="ECO:0007669"/>
    <property type="project" value="TreeGrafter"/>
</dbReference>
<evidence type="ECO:0000259" key="5">
    <source>
        <dbReference type="PROSITE" id="PS51388"/>
    </source>
</evidence>
<evidence type="ECO:0000313" key="7">
    <source>
        <dbReference type="EMBL" id="KAF2136013.1"/>
    </source>
</evidence>
<protein>
    <recommendedName>
        <fullName evidence="9">GED domain-containing protein</fullName>
    </recommendedName>
</protein>
<keyword evidence="1" id="KW-0547">Nucleotide-binding</keyword>
<dbReference type="SUPFAM" id="SSF52540">
    <property type="entry name" value="P-loop containing nucleoside triphosphate hydrolases"/>
    <property type="match status" value="1"/>
</dbReference>
<accession>A0A6A6AXX3</accession>
<feature type="region of interest" description="Disordered" evidence="4">
    <location>
        <begin position="890"/>
        <end position="921"/>
    </location>
</feature>
<dbReference type="AlphaFoldDB" id="A0A6A6AXX3"/>
<dbReference type="PRINTS" id="PR00195">
    <property type="entry name" value="DYNAMIN"/>
</dbReference>
<keyword evidence="8" id="KW-1185">Reference proteome</keyword>
<evidence type="ECO:0000256" key="1">
    <source>
        <dbReference type="ARBA" id="ARBA00022741"/>
    </source>
</evidence>